<comment type="caution">
    <text evidence="5">The sequence shown here is derived from an EMBL/GenBank/DDBJ whole genome shotgun (WGS) entry which is preliminary data.</text>
</comment>
<gene>
    <name evidence="5" type="ORF">Fcan01_05626</name>
</gene>
<dbReference type="EMBL" id="LNIX01000002">
    <property type="protein sequence ID" value="OXA60963.1"/>
    <property type="molecule type" value="Genomic_DNA"/>
</dbReference>
<sequence length="371" mass="41273">MPSATCRMGHRAPVWLSLSFIISICGVFCNGAVPIDPRLQAPWVASIFKKNSANNQWEYICGGTITSANTVITSARCVLPRISKNEKLSSRPYHYNYAELQVVAGLKSINLDAKDQFTQIGQVGQIRDLFAFTDNPDTPYKDLAALRLKNQFNLSTPYVKDVLLTQFGQTILEANATKPGDTVMLAGFERIDPNSVGVQTRSKTNQTLQVRQVVLTDIGACINRYLSSYDAFYFDVLCAKGASEKDVVPCRFEGAGMITQGMFDPKAKNSKVEFYLMGVYSSNTALSKSEGTIKAKNQVKPEDCTANDVIFFTKLGYLERWGISHDFCGHDLAMCLNNKCRPWENLCDGTPQCDDKSDETQQMCHNQKPKK</sequence>
<protein>
    <submittedName>
        <fullName evidence="5">Transmembrane protease serine 2</fullName>
    </submittedName>
</protein>
<dbReference type="Pfam" id="PF00089">
    <property type="entry name" value="Trypsin"/>
    <property type="match status" value="1"/>
</dbReference>
<feature type="domain" description="Peptidase S1" evidence="4">
    <location>
        <begin position="28"/>
        <end position="321"/>
    </location>
</feature>
<dbReference type="STRING" id="158441.A0A226ETN3"/>
<evidence type="ECO:0000256" key="3">
    <source>
        <dbReference type="SAM" id="Phobius"/>
    </source>
</evidence>
<keyword evidence="6" id="KW-1185">Reference proteome</keyword>
<dbReference type="OMA" id="EDCTAND"/>
<dbReference type="Proteomes" id="UP000198287">
    <property type="component" value="Unassembled WGS sequence"/>
</dbReference>
<keyword evidence="5" id="KW-0378">Hydrolase</keyword>
<dbReference type="GO" id="GO:0006508">
    <property type="term" value="P:proteolysis"/>
    <property type="evidence" value="ECO:0007669"/>
    <property type="project" value="UniProtKB-KW"/>
</dbReference>
<feature type="transmembrane region" description="Helical" evidence="3">
    <location>
        <begin position="12"/>
        <end position="33"/>
    </location>
</feature>
<dbReference type="SMART" id="SM00192">
    <property type="entry name" value="LDLa"/>
    <property type="match status" value="1"/>
</dbReference>
<dbReference type="InterPro" id="IPR001254">
    <property type="entry name" value="Trypsin_dom"/>
</dbReference>
<evidence type="ECO:0000313" key="6">
    <source>
        <dbReference type="Proteomes" id="UP000198287"/>
    </source>
</evidence>
<comment type="caution">
    <text evidence="2">Lacks conserved residue(s) required for the propagation of feature annotation.</text>
</comment>
<keyword evidence="3" id="KW-0472">Membrane</keyword>
<reference evidence="5 6" key="1">
    <citation type="submission" date="2015-12" db="EMBL/GenBank/DDBJ databases">
        <title>The genome of Folsomia candida.</title>
        <authorList>
            <person name="Faddeeva A."/>
            <person name="Derks M.F."/>
            <person name="Anvar Y."/>
            <person name="Smit S."/>
            <person name="Van Straalen N."/>
            <person name="Roelofs D."/>
        </authorList>
    </citation>
    <scope>NUCLEOTIDE SEQUENCE [LARGE SCALE GENOMIC DNA]</scope>
    <source>
        <strain evidence="5 6">VU population</strain>
        <tissue evidence="5">Whole body</tissue>
    </source>
</reference>
<dbReference type="AlphaFoldDB" id="A0A226ETN3"/>
<dbReference type="InterPro" id="IPR051333">
    <property type="entry name" value="CLIP_Serine_Protease"/>
</dbReference>
<proteinExistence type="predicted"/>
<keyword evidence="1 2" id="KW-1015">Disulfide bond</keyword>
<evidence type="ECO:0000256" key="2">
    <source>
        <dbReference type="PROSITE-ProRule" id="PRU00124"/>
    </source>
</evidence>
<dbReference type="PROSITE" id="PS50240">
    <property type="entry name" value="TRYPSIN_DOM"/>
    <property type="match status" value="1"/>
</dbReference>
<dbReference type="Gene3D" id="4.10.400.10">
    <property type="entry name" value="Low-density Lipoprotein Receptor"/>
    <property type="match status" value="1"/>
</dbReference>
<dbReference type="InterPro" id="IPR036055">
    <property type="entry name" value="LDL_receptor-like_sf"/>
</dbReference>
<dbReference type="PROSITE" id="PS50068">
    <property type="entry name" value="LDLRA_2"/>
    <property type="match status" value="1"/>
</dbReference>
<evidence type="ECO:0000313" key="5">
    <source>
        <dbReference type="EMBL" id="OXA60963.1"/>
    </source>
</evidence>
<name>A0A226ETN3_FOLCA</name>
<evidence type="ECO:0000256" key="1">
    <source>
        <dbReference type="ARBA" id="ARBA00023157"/>
    </source>
</evidence>
<dbReference type="InterPro" id="IPR043504">
    <property type="entry name" value="Peptidase_S1_PA_chymotrypsin"/>
</dbReference>
<dbReference type="SUPFAM" id="SSF57424">
    <property type="entry name" value="LDL receptor-like module"/>
    <property type="match status" value="1"/>
</dbReference>
<keyword evidence="5" id="KW-0645">Protease</keyword>
<dbReference type="Gene3D" id="2.40.10.10">
    <property type="entry name" value="Trypsin-like serine proteases"/>
    <property type="match status" value="2"/>
</dbReference>
<keyword evidence="3" id="KW-1133">Transmembrane helix</keyword>
<feature type="disulfide bond" evidence="2">
    <location>
        <begin position="328"/>
        <end position="340"/>
    </location>
</feature>
<dbReference type="PANTHER" id="PTHR24260">
    <property type="match status" value="1"/>
</dbReference>
<keyword evidence="3 5" id="KW-0812">Transmembrane</keyword>
<dbReference type="InterPro" id="IPR002172">
    <property type="entry name" value="LDrepeatLR_classA_rpt"/>
</dbReference>
<organism evidence="5 6">
    <name type="scientific">Folsomia candida</name>
    <name type="common">Springtail</name>
    <dbReference type="NCBI Taxonomy" id="158441"/>
    <lineage>
        <taxon>Eukaryota</taxon>
        <taxon>Metazoa</taxon>
        <taxon>Ecdysozoa</taxon>
        <taxon>Arthropoda</taxon>
        <taxon>Hexapoda</taxon>
        <taxon>Collembola</taxon>
        <taxon>Entomobryomorpha</taxon>
        <taxon>Isotomoidea</taxon>
        <taxon>Isotomidae</taxon>
        <taxon>Proisotominae</taxon>
        <taxon>Folsomia</taxon>
    </lineage>
</organism>
<dbReference type="InterPro" id="IPR009003">
    <property type="entry name" value="Peptidase_S1_PA"/>
</dbReference>
<accession>A0A226ETN3</accession>
<dbReference type="SUPFAM" id="SSF50494">
    <property type="entry name" value="Trypsin-like serine proteases"/>
    <property type="match status" value="1"/>
</dbReference>
<feature type="disulfide bond" evidence="2">
    <location>
        <begin position="335"/>
        <end position="353"/>
    </location>
</feature>
<evidence type="ECO:0000259" key="4">
    <source>
        <dbReference type="PROSITE" id="PS50240"/>
    </source>
</evidence>
<dbReference type="PANTHER" id="PTHR24260:SF136">
    <property type="entry name" value="GH08193P-RELATED"/>
    <property type="match status" value="1"/>
</dbReference>
<dbReference type="GO" id="GO:0004252">
    <property type="term" value="F:serine-type endopeptidase activity"/>
    <property type="evidence" value="ECO:0007669"/>
    <property type="project" value="InterPro"/>
</dbReference>
<dbReference type="CDD" id="cd00112">
    <property type="entry name" value="LDLa"/>
    <property type="match status" value="1"/>
</dbReference>